<feature type="region of interest" description="Disordered" evidence="8">
    <location>
        <begin position="1"/>
        <end position="51"/>
    </location>
</feature>
<dbReference type="PANTHER" id="PTHR31889:SF15">
    <property type="entry name" value="FUCOSYLTRANSFERASE"/>
    <property type="match status" value="1"/>
</dbReference>
<dbReference type="EC" id="2.4.1.-" evidence="7"/>
<dbReference type="GO" id="GO:0009969">
    <property type="term" value="P:xyloglucan biosynthetic process"/>
    <property type="evidence" value="ECO:0007669"/>
    <property type="project" value="TreeGrafter"/>
</dbReference>
<accession>A0A5J9UZJ8</accession>
<dbReference type="Pfam" id="PF03254">
    <property type="entry name" value="XG_FTase"/>
    <property type="match status" value="1"/>
</dbReference>
<dbReference type="Proteomes" id="UP000324897">
    <property type="component" value="Chromosome 1"/>
</dbReference>
<organism evidence="9 10">
    <name type="scientific">Eragrostis curvula</name>
    <name type="common">weeping love grass</name>
    <dbReference type="NCBI Taxonomy" id="38414"/>
    <lineage>
        <taxon>Eukaryota</taxon>
        <taxon>Viridiplantae</taxon>
        <taxon>Streptophyta</taxon>
        <taxon>Embryophyta</taxon>
        <taxon>Tracheophyta</taxon>
        <taxon>Spermatophyta</taxon>
        <taxon>Magnoliopsida</taxon>
        <taxon>Liliopsida</taxon>
        <taxon>Poales</taxon>
        <taxon>Poaceae</taxon>
        <taxon>PACMAD clade</taxon>
        <taxon>Chloridoideae</taxon>
        <taxon>Eragrostideae</taxon>
        <taxon>Eragrostidinae</taxon>
        <taxon>Eragrostis</taxon>
    </lineage>
</organism>
<keyword evidence="2 7" id="KW-0328">Glycosyltransferase</keyword>
<keyword evidence="7" id="KW-0812">Transmembrane</keyword>
<dbReference type="Gene3D" id="3.40.50.11340">
    <property type="match status" value="1"/>
</dbReference>
<proteinExistence type="inferred from homology"/>
<keyword evidence="10" id="KW-1185">Reference proteome</keyword>
<dbReference type="AlphaFoldDB" id="A0A5J9UZJ8"/>
<comment type="function">
    <text evidence="7">May be involved in cell wall biosynthesis.</text>
</comment>
<dbReference type="EMBL" id="RWGY01000011">
    <property type="protein sequence ID" value="TVU28638.1"/>
    <property type="molecule type" value="Genomic_DNA"/>
</dbReference>
<evidence type="ECO:0000256" key="6">
    <source>
        <dbReference type="ARBA" id="ARBA00023316"/>
    </source>
</evidence>
<gene>
    <name evidence="9" type="ORF">EJB05_20162</name>
</gene>
<dbReference type="GO" id="GO:0032580">
    <property type="term" value="C:Golgi cisterna membrane"/>
    <property type="evidence" value="ECO:0007669"/>
    <property type="project" value="UniProtKB-SubCell"/>
</dbReference>
<evidence type="ECO:0000313" key="9">
    <source>
        <dbReference type="EMBL" id="TVU28638.1"/>
    </source>
</evidence>
<reference evidence="9 10" key="1">
    <citation type="journal article" date="2019" name="Sci. Rep.">
        <title>A high-quality genome of Eragrostis curvula grass provides insights into Poaceae evolution and supports new strategies to enhance forage quality.</title>
        <authorList>
            <person name="Carballo J."/>
            <person name="Santos B.A.C.M."/>
            <person name="Zappacosta D."/>
            <person name="Garbus I."/>
            <person name="Selva J.P."/>
            <person name="Gallo C.A."/>
            <person name="Diaz A."/>
            <person name="Albertini E."/>
            <person name="Caccamo M."/>
            <person name="Echenique V."/>
        </authorList>
    </citation>
    <scope>NUCLEOTIDE SEQUENCE [LARGE SCALE GENOMIC DNA]</scope>
    <source>
        <strain evidence="10">cv. Victoria</strain>
        <tissue evidence="9">Leaf</tissue>
    </source>
</reference>
<dbReference type="InterPro" id="IPR004938">
    <property type="entry name" value="XG_FTase"/>
</dbReference>
<keyword evidence="5" id="KW-0325">Glycoprotein</keyword>
<feature type="compositionally biased region" description="Polar residues" evidence="8">
    <location>
        <begin position="1"/>
        <end position="10"/>
    </location>
</feature>
<evidence type="ECO:0000256" key="5">
    <source>
        <dbReference type="ARBA" id="ARBA00023180"/>
    </source>
</evidence>
<keyword evidence="6 7" id="KW-0961">Cell wall biogenesis/degradation</keyword>
<sequence>MAAQMQQRKSAAQGAEQEIPVSQPAMARHSWPDAEGAPEHSPMPRKKKPQAAKRWSSAVNVVLVAFFMFVVVFAGGGVSPSVWFAAVKAPLRRGSDHGSFPYERSAPDKLLGGLLPQGFDEKSCRSRYESSMYRRNPGRQPSPHLIAKLRKHEELQRRCGPNTDAYSRAIQQLRSGKSVGSPECKYLVSISYRGLGNRILAAVSAFLYAVLTDRVLLIDPSNEMDELFCEPFPGTTWLLPPDFPVSSYTNFSIDTPESYGNMLKNKVLRNDVDVSSTTATQQLPAFAYLHLDHDYGDEDKMFFCADDQRLLSNVPWLVMRTDLYTVPGLFLVTSFQEQLDALFPERDAVFHHLGRYLFHPTNRVWGLVTRYYRAYLARAGLRLGVQVRAFDDWQAKSPHVLQQITSCVWKEKLLPELLATAEEEHTAPTPGAVAKSTTVLITSLRAWYYEQIKGMYWEQATATGEDVSVHQPSHDEYQQFGAKSHEDKAWAEMYLLSLCDALVTSGWSTFGYVAQGLGGMTPWVMYRPLNITEVPDPPCGRDVSMEPCFHSPPVYDCKLKRGADTGKMLPLVRHCEDVSWGLKLVDPKMYKG</sequence>
<dbReference type="FunFam" id="3.40.50.11340:FF:000005">
    <property type="entry name" value="Galactoside 2-alpha-L-fucosyltransferase"/>
    <property type="match status" value="1"/>
</dbReference>
<dbReference type="OrthoDB" id="428346at2759"/>
<dbReference type="Gramene" id="TVU28638">
    <property type="protein sequence ID" value="TVU28638"/>
    <property type="gene ID" value="EJB05_20162"/>
</dbReference>
<dbReference type="PANTHER" id="PTHR31889">
    <property type="entry name" value="FUCOSYLTRANSFERASE 2-RELATED"/>
    <property type="match status" value="1"/>
</dbReference>
<comment type="subcellular location">
    <subcellularLocation>
        <location evidence="7">Golgi apparatus</location>
        <location evidence="7">Golgi stack membrane</location>
        <topology evidence="7">Single-pass type II membrane protein</topology>
    </subcellularLocation>
</comment>
<evidence type="ECO:0000256" key="4">
    <source>
        <dbReference type="ARBA" id="ARBA00023034"/>
    </source>
</evidence>
<keyword evidence="7" id="KW-1133">Transmembrane helix</keyword>
<evidence type="ECO:0000256" key="2">
    <source>
        <dbReference type="ARBA" id="ARBA00022676"/>
    </source>
</evidence>
<comment type="similarity">
    <text evidence="1 7">Belongs to the glycosyltransferase 37 family.</text>
</comment>
<keyword evidence="7" id="KW-0472">Membrane</keyword>
<keyword evidence="3 7" id="KW-0808">Transferase</keyword>
<feature type="transmembrane region" description="Helical" evidence="7">
    <location>
        <begin position="55"/>
        <end position="78"/>
    </location>
</feature>
<evidence type="ECO:0000313" key="10">
    <source>
        <dbReference type="Proteomes" id="UP000324897"/>
    </source>
</evidence>
<evidence type="ECO:0000256" key="8">
    <source>
        <dbReference type="SAM" id="MobiDB-lite"/>
    </source>
</evidence>
<protein>
    <recommendedName>
        <fullName evidence="7">Fucosyltransferase</fullName>
        <ecNumber evidence="7">2.4.1.-</ecNumber>
    </recommendedName>
</protein>
<name>A0A5J9UZJ8_9POAL</name>
<evidence type="ECO:0000256" key="7">
    <source>
        <dbReference type="RuleBase" id="RU367004"/>
    </source>
</evidence>
<evidence type="ECO:0000256" key="1">
    <source>
        <dbReference type="ARBA" id="ARBA00010481"/>
    </source>
</evidence>
<comment type="caution">
    <text evidence="9">The sequence shown here is derived from an EMBL/GenBank/DDBJ whole genome shotgun (WGS) entry which is preliminary data.</text>
</comment>
<evidence type="ECO:0000256" key="3">
    <source>
        <dbReference type="ARBA" id="ARBA00022679"/>
    </source>
</evidence>
<keyword evidence="4 7" id="KW-0333">Golgi apparatus</keyword>
<dbReference type="GO" id="GO:0008107">
    <property type="term" value="F:galactoside 2-alpha-L-fucosyltransferase activity"/>
    <property type="evidence" value="ECO:0007669"/>
    <property type="project" value="InterPro"/>
</dbReference>
<dbReference type="GO" id="GO:0042546">
    <property type="term" value="P:cell wall biogenesis"/>
    <property type="evidence" value="ECO:0007669"/>
    <property type="project" value="InterPro"/>
</dbReference>
<dbReference type="GO" id="GO:0071555">
    <property type="term" value="P:cell wall organization"/>
    <property type="evidence" value="ECO:0007669"/>
    <property type="project" value="UniProtKB-UniRule"/>
</dbReference>